<dbReference type="Proteomes" id="UP000261540">
    <property type="component" value="Unplaced"/>
</dbReference>
<dbReference type="AlphaFoldDB" id="A0A3B3RKI7"/>
<reference evidence="1" key="2">
    <citation type="submission" date="2025-09" db="UniProtKB">
        <authorList>
            <consortium name="Ensembl"/>
        </authorList>
    </citation>
    <scope>IDENTIFICATION</scope>
</reference>
<keyword evidence="2" id="KW-1185">Reference proteome</keyword>
<accession>A0A3B3RKI7</accession>
<proteinExistence type="predicted"/>
<reference evidence="1" key="1">
    <citation type="submission" date="2025-08" db="UniProtKB">
        <authorList>
            <consortium name="Ensembl"/>
        </authorList>
    </citation>
    <scope>IDENTIFICATION</scope>
</reference>
<evidence type="ECO:0000313" key="1">
    <source>
        <dbReference type="Ensembl" id="ENSPKIP00000018345.1"/>
    </source>
</evidence>
<evidence type="ECO:0000313" key="2">
    <source>
        <dbReference type="Proteomes" id="UP000261540"/>
    </source>
</evidence>
<sequence>MESPPYLWDLHPWIHLITDRKYSKKENNLETIQYNNYLYSIYIVLDITQGDVFKQRHCATSRQICCIDETD</sequence>
<protein>
    <submittedName>
        <fullName evidence="1">Uncharacterized protein</fullName>
    </submittedName>
</protein>
<name>A0A3B3RKI7_9TELE</name>
<organism evidence="1 2">
    <name type="scientific">Paramormyrops kingsleyae</name>
    <dbReference type="NCBI Taxonomy" id="1676925"/>
    <lineage>
        <taxon>Eukaryota</taxon>
        <taxon>Metazoa</taxon>
        <taxon>Chordata</taxon>
        <taxon>Craniata</taxon>
        <taxon>Vertebrata</taxon>
        <taxon>Euteleostomi</taxon>
        <taxon>Actinopterygii</taxon>
        <taxon>Neopterygii</taxon>
        <taxon>Teleostei</taxon>
        <taxon>Osteoglossocephala</taxon>
        <taxon>Osteoglossomorpha</taxon>
        <taxon>Osteoglossiformes</taxon>
        <taxon>Mormyridae</taxon>
        <taxon>Paramormyrops</taxon>
    </lineage>
</organism>
<dbReference type="Ensembl" id="ENSPKIT00000036260.1">
    <property type="protein sequence ID" value="ENSPKIP00000018345.1"/>
    <property type="gene ID" value="ENSPKIG00000003936.1"/>
</dbReference>